<keyword evidence="2 5" id="KW-0378">Hydrolase</keyword>
<gene>
    <name evidence="5" type="ORF">GCM10009827_078300</name>
</gene>
<protein>
    <submittedName>
        <fullName evidence="5">Allophanate hydrolase subunit 1</fullName>
    </submittedName>
</protein>
<evidence type="ECO:0000313" key="5">
    <source>
        <dbReference type="EMBL" id="GAA1546486.1"/>
    </source>
</evidence>
<name>A0ABN2BRZ9_9ACTN</name>
<keyword evidence="1" id="KW-0547">Nucleotide-binding</keyword>
<keyword evidence="3" id="KW-0067">ATP-binding</keyword>
<dbReference type="SUPFAM" id="SSF50891">
    <property type="entry name" value="Cyclophilin-like"/>
    <property type="match status" value="1"/>
</dbReference>
<dbReference type="Gene3D" id="3.30.1360.40">
    <property type="match status" value="1"/>
</dbReference>
<sequence>MAVMEIRPVGSSALLIEVDDPLAWFAALDAERAAGRLAVTDIVPGARTVLLDGVPSPASLAASLRSWPTPSFARFYGDKLAIPVVFDGPDLAAVAEMTGSSVEVLVRTLTETTLTVAFGGFAPGFAYLSGLPWTIPRRESPRPRVPAGSVALAAEYAGIYPTASPGGWQLIGHTDTALFDIDRDPPALLTPGRTVRLAVA</sequence>
<keyword evidence="6" id="KW-1185">Reference proteome</keyword>
<feature type="domain" description="Carboxyltransferase" evidence="4">
    <location>
        <begin position="4"/>
        <end position="189"/>
    </location>
</feature>
<evidence type="ECO:0000259" key="4">
    <source>
        <dbReference type="SMART" id="SM00796"/>
    </source>
</evidence>
<dbReference type="Gene3D" id="2.40.100.10">
    <property type="entry name" value="Cyclophilin-like"/>
    <property type="match status" value="1"/>
</dbReference>
<dbReference type="InterPro" id="IPR029000">
    <property type="entry name" value="Cyclophilin-like_dom_sf"/>
</dbReference>
<evidence type="ECO:0000256" key="3">
    <source>
        <dbReference type="ARBA" id="ARBA00022840"/>
    </source>
</evidence>
<dbReference type="InterPro" id="IPR010016">
    <property type="entry name" value="PxpB"/>
</dbReference>
<dbReference type="Pfam" id="PF02682">
    <property type="entry name" value="CT_C_D"/>
    <property type="match status" value="1"/>
</dbReference>
<dbReference type="SMART" id="SM00796">
    <property type="entry name" value="AHS1"/>
    <property type="match status" value="1"/>
</dbReference>
<dbReference type="Proteomes" id="UP001501470">
    <property type="component" value="Unassembled WGS sequence"/>
</dbReference>
<dbReference type="EMBL" id="BAAAQD010000019">
    <property type="protein sequence ID" value="GAA1546486.1"/>
    <property type="molecule type" value="Genomic_DNA"/>
</dbReference>
<reference evidence="5 6" key="1">
    <citation type="journal article" date="2019" name="Int. J. Syst. Evol. Microbiol.">
        <title>The Global Catalogue of Microorganisms (GCM) 10K type strain sequencing project: providing services to taxonomists for standard genome sequencing and annotation.</title>
        <authorList>
            <consortium name="The Broad Institute Genomics Platform"/>
            <consortium name="The Broad Institute Genome Sequencing Center for Infectious Disease"/>
            <person name="Wu L."/>
            <person name="Ma J."/>
        </authorList>
    </citation>
    <scope>NUCLEOTIDE SEQUENCE [LARGE SCALE GENOMIC DNA]</scope>
    <source>
        <strain evidence="5 6">JCM 15933</strain>
    </source>
</reference>
<organism evidence="5 6">
    <name type="scientific">Dactylosporangium maewongense</name>
    <dbReference type="NCBI Taxonomy" id="634393"/>
    <lineage>
        <taxon>Bacteria</taxon>
        <taxon>Bacillati</taxon>
        <taxon>Actinomycetota</taxon>
        <taxon>Actinomycetes</taxon>
        <taxon>Micromonosporales</taxon>
        <taxon>Micromonosporaceae</taxon>
        <taxon>Dactylosporangium</taxon>
    </lineage>
</organism>
<dbReference type="GO" id="GO:0016787">
    <property type="term" value="F:hydrolase activity"/>
    <property type="evidence" value="ECO:0007669"/>
    <property type="project" value="UniProtKB-KW"/>
</dbReference>
<evidence type="ECO:0000256" key="1">
    <source>
        <dbReference type="ARBA" id="ARBA00022741"/>
    </source>
</evidence>
<accession>A0ABN2BRZ9</accession>
<dbReference type="PANTHER" id="PTHR34698:SF2">
    <property type="entry name" value="5-OXOPROLINASE SUBUNIT B"/>
    <property type="match status" value="1"/>
</dbReference>
<comment type="caution">
    <text evidence="5">The sequence shown here is derived from an EMBL/GenBank/DDBJ whole genome shotgun (WGS) entry which is preliminary data.</text>
</comment>
<evidence type="ECO:0000313" key="6">
    <source>
        <dbReference type="Proteomes" id="UP001501470"/>
    </source>
</evidence>
<evidence type="ECO:0000256" key="2">
    <source>
        <dbReference type="ARBA" id="ARBA00022801"/>
    </source>
</evidence>
<dbReference type="InterPro" id="IPR003833">
    <property type="entry name" value="CT_C_D"/>
</dbReference>
<dbReference type="PANTHER" id="PTHR34698">
    <property type="entry name" value="5-OXOPROLINASE SUBUNIT B"/>
    <property type="match status" value="1"/>
</dbReference>
<proteinExistence type="predicted"/>